<dbReference type="PANTHER" id="PTHR43569">
    <property type="entry name" value="AMIDOHYDROLASE"/>
    <property type="match status" value="1"/>
</dbReference>
<comment type="caution">
    <text evidence="1">The sequence shown here is derived from an EMBL/GenBank/DDBJ whole genome shotgun (WGS) entry which is preliminary data.</text>
</comment>
<dbReference type="Proteomes" id="UP001527882">
    <property type="component" value="Unassembled WGS sequence"/>
</dbReference>
<dbReference type="PANTHER" id="PTHR43569:SF2">
    <property type="entry name" value="AMIDOHYDROLASE-RELATED DOMAIN-CONTAINING PROTEIN"/>
    <property type="match status" value="1"/>
</dbReference>
<evidence type="ECO:0000313" key="1">
    <source>
        <dbReference type="EMBL" id="MCZ8510929.1"/>
    </source>
</evidence>
<dbReference type="InterPro" id="IPR052350">
    <property type="entry name" value="Metallo-dep_Lactonases"/>
</dbReference>
<organism evidence="1 2">
    <name type="scientific">Paenibacillus gyeongsangnamensis</name>
    <dbReference type="NCBI Taxonomy" id="3388067"/>
    <lineage>
        <taxon>Bacteria</taxon>
        <taxon>Bacillati</taxon>
        <taxon>Bacillota</taxon>
        <taxon>Bacilli</taxon>
        <taxon>Bacillales</taxon>
        <taxon>Paenibacillaceae</taxon>
        <taxon>Paenibacillus</taxon>
    </lineage>
</organism>
<dbReference type="Gene3D" id="3.20.20.140">
    <property type="entry name" value="Metal-dependent hydrolases"/>
    <property type="match status" value="1"/>
</dbReference>
<reference evidence="1 2" key="1">
    <citation type="submission" date="2022-12" db="EMBL/GenBank/DDBJ databases">
        <title>Draft genome sequence of Paenibacillus sp. dW9.</title>
        <authorList>
            <person name="Choi E.-W."/>
            <person name="Kim D.-U."/>
        </authorList>
    </citation>
    <scope>NUCLEOTIDE SEQUENCE [LARGE SCALE GENOMIC DNA]</scope>
    <source>
        <strain evidence="2">dW9</strain>
    </source>
</reference>
<dbReference type="RefSeq" id="WP_269879304.1">
    <property type="nucleotide sequence ID" value="NZ_JAQAGZ010000001.1"/>
</dbReference>
<dbReference type="SUPFAM" id="SSF51556">
    <property type="entry name" value="Metallo-dependent hydrolases"/>
    <property type="match status" value="1"/>
</dbReference>
<keyword evidence="2" id="KW-1185">Reference proteome</keyword>
<name>A0ABT4Q269_9BACL</name>
<evidence type="ECO:0008006" key="3">
    <source>
        <dbReference type="Google" id="ProtNLM"/>
    </source>
</evidence>
<gene>
    <name evidence="1" type="ORF">O9H85_00445</name>
</gene>
<dbReference type="EMBL" id="JAQAGZ010000001">
    <property type="protein sequence ID" value="MCZ8510929.1"/>
    <property type="molecule type" value="Genomic_DNA"/>
</dbReference>
<sequence>MKGICKPMIIDAHQHYWKISRGDYGWLTPKSGPLLYQDYMPERLSPELQRCGVAGTVVVQAAPTMEETEFLLGLCEQEETLLGVVGWLDINDEDFEKHFTWFRSHSRFVGVRPHFPLCRTVIGAGIRSCSVI</sequence>
<accession>A0ABT4Q269</accession>
<proteinExistence type="predicted"/>
<protein>
    <recommendedName>
        <fullName evidence="3">Amidohydrolase-related domain-containing protein</fullName>
    </recommendedName>
</protein>
<evidence type="ECO:0000313" key="2">
    <source>
        <dbReference type="Proteomes" id="UP001527882"/>
    </source>
</evidence>
<dbReference type="InterPro" id="IPR032466">
    <property type="entry name" value="Metal_Hydrolase"/>
</dbReference>